<feature type="signal peptide" evidence="1">
    <location>
        <begin position="1"/>
        <end position="19"/>
    </location>
</feature>
<sequence length="129" mass="14437">MWRLSQKSVIVHAAVMCRPFFFLFTSLPAPQCQLGERGSFEPLNTRSIPRPPHYHASIHLSETQLPFPHIYRQRLVTEMPRPGHTLPGDTCPTPPYTSMVLTLSASLMGGLLTALRNQCANKDESASIH</sequence>
<keyword evidence="1" id="KW-0732">Signal</keyword>
<evidence type="ECO:0000256" key="1">
    <source>
        <dbReference type="SAM" id="SignalP"/>
    </source>
</evidence>
<dbReference type="EMBL" id="VSRR010031530">
    <property type="protein sequence ID" value="MPC70679.1"/>
    <property type="molecule type" value="Genomic_DNA"/>
</dbReference>
<dbReference type="Proteomes" id="UP000324222">
    <property type="component" value="Unassembled WGS sequence"/>
</dbReference>
<evidence type="ECO:0000313" key="2">
    <source>
        <dbReference type="EMBL" id="MPC70679.1"/>
    </source>
</evidence>
<proteinExistence type="predicted"/>
<protein>
    <submittedName>
        <fullName evidence="2">Uncharacterized protein</fullName>
    </submittedName>
</protein>
<evidence type="ECO:0000313" key="3">
    <source>
        <dbReference type="Proteomes" id="UP000324222"/>
    </source>
</evidence>
<reference evidence="2 3" key="1">
    <citation type="submission" date="2019-05" db="EMBL/GenBank/DDBJ databases">
        <title>Another draft genome of Portunus trituberculatus and its Hox gene families provides insights of decapod evolution.</title>
        <authorList>
            <person name="Jeong J.-H."/>
            <person name="Song I."/>
            <person name="Kim S."/>
            <person name="Choi T."/>
            <person name="Kim D."/>
            <person name="Ryu S."/>
            <person name="Kim W."/>
        </authorList>
    </citation>
    <scope>NUCLEOTIDE SEQUENCE [LARGE SCALE GENOMIC DNA]</scope>
    <source>
        <tissue evidence="2">Muscle</tissue>
    </source>
</reference>
<comment type="caution">
    <text evidence="2">The sequence shown here is derived from an EMBL/GenBank/DDBJ whole genome shotgun (WGS) entry which is preliminary data.</text>
</comment>
<keyword evidence="3" id="KW-1185">Reference proteome</keyword>
<dbReference type="AlphaFoldDB" id="A0A5B7HLP3"/>
<name>A0A5B7HLP3_PORTR</name>
<gene>
    <name evidence="2" type="ORF">E2C01_064934</name>
</gene>
<accession>A0A5B7HLP3</accession>
<feature type="chain" id="PRO_5022936023" evidence="1">
    <location>
        <begin position="20"/>
        <end position="129"/>
    </location>
</feature>
<organism evidence="2 3">
    <name type="scientific">Portunus trituberculatus</name>
    <name type="common">Swimming crab</name>
    <name type="synonym">Neptunus trituberculatus</name>
    <dbReference type="NCBI Taxonomy" id="210409"/>
    <lineage>
        <taxon>Eukaryota</taxon>
        <taxon>Metazoa</taxon>
        <taxon>Ecdysozoa</taxon>
        <taxon>Arthropoda</taxon>
        <taxon>Crustacea</taxon>
        <taxon>Multicrustacea</taxon>
        <taxon>Malacostraca</taxon>
        <taxon>Eumalacostraca</taxon>
        <taxon>Eucarida</taxon>
        <taxon>Decapoda</taxon>
        <taxon>Pleocyemata</taxon>
        <taxon>Brachyura</taxon>
        <taxon>Eubrachyura</taxon>
        <taxon>Portunoidea</taxon>
        <taxon>Portunidae</taxon>
        <taxon>Portuninae</taxon>
        <taxon>Portunus</taxon>
    </lineage>
</organism>